<evidence type="ECO:0000256" key="3">
    <source>
        <dbReference type="ARBA" id="ARBA00023001"/>
    </source>
</evidence>
<proteinExistence type="inferred from homology"/>
<dbReference type="Pfam" id="PF00150">
    <property type="entry name" value="Cellulase"/>
    <property type="match status" value="1"/>
</dbReference>
<keyword evidence="4" id="KW-0119">Carbohydrate metabolism</keyword>
<dbReference type="GO" id="GO:0009986">
    <property type="term" value="C:cell surface"/>
    <property type="evidence" value="ECO:0007669"/>
    <property type="project" value="TreeGrafter"/>
</dbReference>
<dbReference type="OrthoDB" id="9800955at2"/>
<dbReference type="RefSeq" id="WP_107988262.1">
    <property type="nucleotide sequence ID" value="NZ_QAYG01000001.1"/>
</dbReference>
<keyword evidence="2 7" id="KW-0378">Hydrolase</keyword>
<evidence type="ECO:0000256" key="1">
    <source>
        <dbReference type="ARBA" id="ARBA00005641"/>
    </source>
</evidence>
<evidence type="ECO:0000313" key="11">
    <source>
        <dbReference type="Proteomes" id="UP000244081"/>
    </source>
</evidence>
<gene>
    <name evidence="10" type="ORF">C8N35_101783</name>
</gene>
<evidence type="ECO:0000256" key="2">
    <source>
        <dbReference type="ARBA" id="ARBA00022801"/>
    </source>
</evidence>
<evidence type="ECO:0000256" key="5">
    <source>
        <dbReference type="ARBA" id="ARBA00023295"/>
    </source>
</evidence>
<dbReference type="GO" id="GO:0030245">
    <property type="term" value="P:cellulose catabolic process"/>
    <property type="evidence" value="ECO:0007669"/>
    <property type="project" value="UniProtKB-KW"/>
</dbReference>
<evidence type="ECO:0000256" key="8">
    <source>
        <dbReference type="SAM" id="Phobius"/>
    </source>
</evidence>
<keyword evidence="8" id="KW-0812">Transmembrane</keyword>
<name>A0A2T5VG98_9HYPH</name>
<dbReference type="EMBL" id="QAYG01000001">
    <property type="protein sequence ID" value="PTW62736.1"/>
    <property type="molecule type" value="Genomic_DNA"/>
</dbReference>
<keyword evidence="8" id="KW-0472">Membrane</keyword>
<feature type="domain" description="Glycoside hydrolase family 5" evidence="9">
    <location>
        <begin position="124"/>
        <end position="437"/>
    </location>
</feature>
<organism evidence="10 11">
    <name type="scientific">Breoghania corrubedonensis</name>
    <dbReference type="NCBI Taxonomy" id="665038"/>
    <lineage>
        <taxon>Bacteria</taxon>
        <taxon>Pseudomonadati</taxon>
        <taxon>Pseudomonadota</taxon>
        <taxon>Alphaproteobacteria</taxon>
        <taxon>Hyphomicrobiales</taxon>
        <taxon>Stappiaceae</taxon>
        <taxon>Breoghania</taxon>
    </lineage>
</organism>
<evidence type="ECO:0000256" key="6">
    <source>
        <dbReference type="ARBA" id="ARBA00023326"/>
    </source>
</evidence>
<protein>
    <submittedName>
        <fullName evidence="10">Cellulase (Glycosyl hydrolase family 5)</fullName>
    </submittedName>
</protein>
<comment type="caution">
    <text evidence="10">The sequence shown here is derived from an EMBL/GenBank/DDBJ whole genome shotgun (WGS) entry which is preliminary data.</text>
</comment>
<keyword evidence="8" id="KW-1133">Transmembrane helix</keyword>
<dbReference type="GO" id="GO:0005576">
    <property type="term" value="C:extracellular region"/>
    <property type="evidence" value="ECO:0007669"/>
    <property type="project" value="TreeGrafter"/>
</dbReference>
<dbReference type="AlphaFoldDB" id="A0A2T5VG98"/>
<evidence type="ECO:0000256" key="4">
    <source>
        <dbReference type="ARBA" id="ARBA00023277"/>
    </source>
</evidence>
<dbReference type="InterPro" id="IPR050386">
    <property type="entry name" value="Glycosyl_hydrolase_5"/>
</dbReference>
<dbReference type="InterPro" id="IPR001547">
    <property type="entry name" value="Glyco_hydro_5"/>
</dbReference>
<comment type="similarity">
    <text evidence="1 7">Belongs to the glycosyl hydrolase 5 (cellulase A) family.</text>
</comment>
<evidence type="ECO:0000313" key="10">
    <source>
        <dbReference type="EMBL" id="PTW62736.1"/>
    </source>
</evidence>
<dbReference type="Proteomes" id="UP000244081">
    <property type="component" value="Unassembled WGS sequence"/>
</dbReference>
<keyword evidence="5 7" id="KW-0326">Glycosidase</keyword>
<accession>A0A2T5VG98</accession>
<dbReference type="PANTHER" id="PTHR31297:SF41">
    <property type="entry name" value="ENDOGLUCANASE, PUTATIVE (AFU_ORTHOLOGUE AFUA_5G01830)-RELATED"/>
    <property type="match status" value="1"/>
</dbReference>
<dbReference type="SUPFAM" id="SSF51445">
    <property type="entry name" value="(Trans)glycosidases"/>
    <property type="match status" value="1"/>
</dbReference>
<keyword evidence="11" id="KW-1185">Reference proteome</keyword>
<evidence type="ECO:0000256" key="7">
    <source>
        <dbReference type="RuleBase" id="RU361153"/>
    </source>
</evidence>
<dbReference type="InterPro" id="IPR017853">
    <property type="entry name" value="GH"/>
</dbReference>
<dbReference type="Gene3D" id="3.20.20.80">
    <property type="entry name" value="Glycosidases"/>
    <property type="match status" value="1"/>
</dbReference>
<keyword evidence="6" id="KW-0624">Polysaccharide degradation</keyword>
<evidence type="ECO:0000259" key="9">
    <source>
        <dbReference type="Pfam" id="PF00150"/>
    </source>
</evidence>
<dbReference type="PANTHER" id="PTHR31297">
    <property type="entry name" value="GLUCAN ENDO-1,6-BETA-GLUCOSIDASE B"/>
    <property type="match status" value="1"/>
</dbReference>
<sequence length="468" mass="51399">MSAGSGRGYWRTLFVSLTGILSLGVIALAFTMPTPAPQNWRSPQEVSSPAQVAAAETTPGPVAVAGKAHAPAKAATVPALPLFRRGVNLSRQQSFSRSDPARPGHYLWPPFAGDLAEISDHELDRLVSLGFDFVRLPVDVGPFLAAGESDRRLLLDDLRQWVVRLRGHGLSVLLDIHPATYSSTWRPRDILADPRGVKFARYRTFLQTVARLLSDQPAEGFALELMNEPQPDCVRGDGEDWTVSQRRLFEAVRAVASDMPVVLTGGCWSSVDGLVRLDPAAYDDATFFDFHFYEPYFFTHQSLPWASPPARYLAGVSYPGANGTIERTLSQTREHLARLAKEGKPQPADALDAARREINNYYATKNPGPATIGKRFDMVTAWAKEHGIAPERIVVGEFSAIRWPDDVVDDGSRLRWLTDVRAAAERHGFGWALWDYTRGFGLLADNAGRVVDIATAKALGLDISALGR</sequence>
<keyword evidence="3" id="KW-0136">Cellulose degradation</keyword>
<feature type="transmembrane region" description="Helical" evidence="8">
    <location>
        <begin position="12"/>
        <end position="32"/>
    </location>
</feature>
<dbReference type="GO" id="GO:0008422">
    <property type="term" value="F:beta-glucosidase activity"/>
    <property type="evidence" value="ECO:0007669"/>
    <property type="project" value="TreeGrafter"/>
</dbReference>
<reference evidence="10 11" key="1">
    <citation type="submission" date="2018-04" db="EMBL/GenBank/DDBJ databases">
        <title>Genomic Encyclopedia of Archaeal and Bacterial Type Strains, Phase II (KMG-II): from individual species to whole genera.</title>
        <authorList>
            <person name="Goeker M."/>
        </authorList>
    </citation>
    <scope>NUCLEOTIDE SEQUENCE [LARGE SCALE GENOMIC DNA]</scope>
    <source>
        <strain evidence="10 11">DSM 23382</strain>
    </source>
</reference>